<dbReference type="InterPro" id="IPR001876">
    <property type="entry name" value="Znf_RanBP2"/>
</dbReference>
<feature type="domain" description="RanBP2-type" evidence="12">
    <location>
        <begin position="343"/>
        <end position="374"/>
    </location>
</feature>
<evidence type="ECO:0000313" key="15">
    <source>
        <dbReference type="Proteomes" id="UP000261540"/>
    </source>
</evidence>
<reference evidence="14" key="1">
    <citation type="submission" date="2025-08" db="UniProtKB">
        <authorList>
            <consortium name="Ensembl"/>
        </authorList>
    </citation>
    <scope>IDENTIFICATION</scope>
</reference>
<dbReference type="PROSITE" id="PS50030">
    <property type="entry name" value="UBA"/>
    <property type="match status" value="1"/>
</dbReference>
<feature type="domain" description="RING-type" evidence="13">
    <location>
        <begin position="723"/>
        <end position="954"/>
    </location>
</feature>
<dbReference type="InterPro" id="IPR013083">
    <property type="entry name" value="Znf_RING/FYVE/PHD"/>
</dbReference>
<dbReference type="Gene3D" id="6.10.140.1100">
    <property type="match status" value="1"/>
</dbReference>
<evidence type="ECO:0000256" key="7">
    <source>
        <dbReference type="ARBA" id="ARBA00022833"/>
    </source>
</evidence>
<sequence length="1092" mass="121553">MTDVSKRLEEIRSRAETSLSSNGSAQEVKDDVQAMANMPIPLSAKYCHIPAEIMVRENSAGDSWQESVTSLGKLYTALSILEKYGLNLTSPTRPKYWRSVKFNNPVFRATVGSIKGGKEVLHLYGYCSEQPDGLSFPEDITDPNVKEVAALTLEVMTLRLELDMLIKNTHCSPEIFKAIIPYKGAEDVQEQKWPPSDATSLPGIGDTPDGMPQPQSPTPPAKQTPSPGSTPSPGAPSTADTVGGCNMCGNTPTVMCGACSSIKFCNNCDLVYHRHPDRASHVREALQAPVLDNCTICGSFPVWAYCPTCRQRQCETCDKLYHSHPERRGHNRIPVMAPPKSMRSSLSSWECTYCTTVNEVQAVLCGTCDRPRLASAASTVLEDSLQASIVSEWQCKSCTVMNSSSSVLCTVCERPRLATRPPVTSAHPATATPKSLGTADTQWMCQFCTYANSKPADTCEMCSLPRTGQAPKTPTAPMLGTRLNALSLKTPAPAIENSDLKRQKQMRDEGLKLIQEIREGEKRGVTPEEVYAAVCVSGGSSVNPCDWLHSELPHLLDEICAMAASVQRDPGDPSVRLSRAEAKRAWLAAGGDAEKAVTQVLRNRWAKMEELSSLGFREADKCEEALRMSGGEVRGALSFLQRPLLEEFHKRVWSDLPEPTIDIKDPDRQRMCRRLLALYSLPSWGRCELALSLLQEPDIQYSLEDVLQAVRESHDRDFIRRVLAKECPCCLSVFPHNKMRSLTSCECSVCCECFKQHFTITVRDKHIREMVCPVCGGPDINDPEHLNTYFSTLDIQLRDCLEPEVYELFHKKLMEHSLIQDPKFLWCSHCSYGFIYDGEQAKVTCPQCKNSFCAQCKKAWEAQHAGLSCEQFQAWKRENDPEYQKQGLAGYLRDNGITCPHCRFQYALTKGGCMHFTCSQCRYQFCSGCNNPFHTTCSVAQCSVSGLHAHHPRDCLFYLRDWDPVQLQALLQKNGVEFNTDPPQGAQPGQCGVMEQKDEGGQQLDLPCGAQCQAGHAGLCEKHYKEYLVSLINGHSLDPAPLFEKNDIVVACRRYQVDERRGEVEDDNTYCARLLKKLMDEVPIGDKVPRMK</sequence>
<dbReference type="PANTHER" id="PTHR16004:SF5">
    <property type="entry name" value="E3 UBIQUITIN-PROTEIN LIGASE RNF31"/>
    <property type="match status" value="1"/>
</dbReference>
<feature type="domain" description="RanBP2-type" evidence="12">
    <location>
        <begin position="386"/>
        <end position="418"/>
    </location>
</feature>
<evidence type="ECO:0000256" key="4">
    <source>
        <dbReference type="ARBA" id="ARBA00022737"/>
    </source>
</evidence>
<dbReference type="Ensembl" id="ENSPKIT00000012301.1">
    <property type="protein sequence ID" value="ENSPKIP00000031456.1"/>
    <property type="gene ID" value="ENSPKIG00000011933.1"/>
</dbReference>
<dbReference type="Pfam" id="PF09409">
    <property type="entry name" value="PUB"/>
    <property type="match status" value="1"/>
</dbReference>
<evidence type="ECO:0000256" key="1">
    <source>
        <dbReference type="ARBA" id="ARBA00008278"/>
    </source>
</evidence>
<dbReference type="GO" id="GO:1990450">
    <property type="term" value="F:linear polyubiquitin binding"/>
    <property type="evidence" value="ECO:0007669"/>
    <property type="project" value="TreeGrafter"/>
</dbReference>
<dbReference type="InterPro" id="IPR041031">
    <property type="entry name" value="RNF31_C"/>
</dbReference>
<dbReference type="PROSITE" id="PS50119">
    <property type="entry name" value="ZF_BBOX"/>
    <property type="match status" value="1"/>
</dbReference>
<feature type="region of interest" description="Disordered" evidence="9">
    <location>
        <begin position="188"/>
        <end position="237"/>
    </location>
</feature>
<dbReference type="InterPro" id="IPR057426">
    <property type="entry name" value="RNF31_UBA_3"/>
</dbReference>
<proteinExistence type="inferred from homology"/>
<evidence type="ECO:0000259" key="10">
    <source>
        <dbReference type="PROSITE" id="PS50030"/>
    </source>
</evidence>
<feature type="compositionally biased region" description="Pro residues" evidence="9">
    <location>
        <begin position="214"/>
        <end position="234"/>
    </location>
</feature>
<dbReference type="InterPro" id="IPR002867">
    <property type="entry name" value="IBR_dom"/>
</dbReference>
<evidence type="ECO:0000256" key="3">
    <source>
        <dbReference type="ARBA" id="ARBA00022723"/>
    </source>
</evidence>
<keyword evidence="3" id="KW-0479">Metal-binding</keyword>
<dbReference type="InterPro" id="IPR047540">
    <property type="entry name" value="BRcat_RBR_RNF31-like"/>
</dbReference>
<dbReference type="InterPro" id="IPR018997">
    <property type="entry name" value="PUB_domain"/>
</dbReference>
<dbReference type="AlphaFoldDB" id="A0A3B3SN18"/>
<feature type="domain" description="RanBP2-type" evidence="12">
    <location>
        <begin position="438"/>
        <end position="468"/>
    </location>
</feature>
<dbReference type="SMART" id="SM00647">
    <property type="entry name" value="IBR"/>
    <property type="match status" value="2"/>
</dbReference>
<dbReference type="SMART" id="SM00547">
    <property type="entry name" value="ZnF_RBZ"/>
    <property type="match status" value="3"/>
</dbReference>
<keyword evidence="2" id="KW-0808">Transferase</keyword>
<accession>A0A3B3SN18</accession>
<organism evidence="14 15">
    <name type="scientific">Paramormyrops kingsleyae</name>
    <dbReference type="NCBI Taxonomy" id="1676925"/>
    <lineage>
        <taxon>Eukaryota</taxon>
        <taxon>Metazoa</taxon>
        <taxon>Chordata</taxon>
        <taxon>Craniata</taxon>
        <taxon>Vertebrata</taxon>
        <taxon>Euteleostomi</taxon>
        <taxon>Actinopterygii</taxon>
        <taxon>Neopterygii</taxon>
        <taxon>Teleostei</taxon>
        <taxon>Osteoglossocephala</taxon>
        <taxon>Osteoglossomorpha</taxon>
        <taxon>Osteoglossiformes</taxon>
        <taxon>Mormyridae</taxon>
        <taxon>Paramormyrops</taxon>
    </lineage>
</organism>
<dbReference type="Gene3D" id="3.30.40.10">
    <property type="entry name" value="Zinc/RING finger domain, C3HC4 (zinc finger)"/>
    <property type="match status" value="1"/>
</dbReference>
<dbReference type="GO" id="GO:0036435">
    <property type="term" value="F:K48-linked polyubiquitin modification-dependent protein binding"/>
    <property type="evidence" value="ECO:0007669"/>
    <property type="project" value="TreeGrafter"/>
</dbReference>
<dbReference type="GO" id="GO:0097039">
    <property type="term" value="P:protein linear polyubiquitination"/>
    <property type="evidence" value="ECO:0007669"/>
    <property type="project" value="TreeGrafter"/>
</dbReference>
<dbReference type="GO" id="GO:0008270">
    <property type="term" value="F:zinc ion binding"/>
    <property type="evidence" value="ECO:0007669"/>
    <property type="project" value="UniProtKB-KW"/>
</dbReference>
<dbReference type="InterPro" id="IPR044066">
    <property type="entry name" value="TRIAD_supradom"/>
</dbReference>
<keyword evidence="5 8" id="KW-0863">Zinc-finger</keyword>
<evidence type="ECO:0000256" key="8">
    <source>
        <dbReference type="PROSITE-ProRule" id="PRU00322"/>
    </source>
</evidence>
<dbReference type="InterPro" id="IPR015940">
    <property type="entry name" value="UBA"/>
</dbReference>
<evidence type="ECO:0000256" key="5">
    <source>
        <dbReference type="ARBA" id="ARBA00022771"/>
    </source>
</evidence>
<dbReference type="CDD" id="cd20337">
    <property type="entry name" value="BRcat_RBR_HOIP"/>
    <property type="match status" value="1"/>
</dbReference>
<dbReference type="GeneTree" id="ENSGT00530000064112"/>
<evidence type="ECO:0000256" key="6">
    <source>
        <dbReference type="ARBA" id="ARBA00022786"/>
    </source>
</evidence>
<evidence type="ECO:0000259" key="11">
    <source>
        <dbReference type="PROSITE" id="PS50119"/>
    </source>
</evidence>
<dbReference type="GO" id="GO:0061630">
    <property type="term" value="F:ubiquitin protein ligase activity"/>
    <property type="evidence" value="ECO:0007669"/>
    <property type="project" value="TreeGrafter"/>
</dbReference>
<feature type="domain" description="UBA" evidence="10">
    <location>
        <begin position="600"/>
        <end position="643"/>
    </location>
</feature>
<evidence type="ECO:0000259" key="13">
    <source>
        <dbReference type="PROSITE" id="PS51873"/>
    </source>
</evidence>
<dbReference type="Pfam" id="PF25163">
    <property type="entry name" value="UBA_RNF31"/>
    <property type="match status" value="1"/>
</dbReference>
<dbReference type="InterPro" id="IPR047542">
    <property type="entry name" value="Rcat_RBR_RNF31-like"/>
</dbReference>
<feature type="domain" description="B box-type" evidence="11">
    <location>
        <begin position="294"/>
        <end position="335"/>
    </location>
</feature>
<dbReference type="InterPro" id="IPR036443">
    <property type="entry name" value="Znf_RanBP2_sf"/>
</dbReference>
<dbReference type="STRING" id="1676925.ENSPKIP00000031456"/>
<dbReference type="OrthoDB" id="9978677at2759"/>
<reference evidence="14" key="2">
    <citation type="submission" date="2025-09" db="UniProtKB">
        <authorList>
            <consortium name="Ensembl"/>
        </authorList>
    </citation>
    <scope>IDENTIFICATION</scope>
</reference>
<dbReference type="InterPro" id="IPR026254">
    <property type="entry name" value="RNF31-like"/>
</dbReference>
<protein>
    <submittedName>
        <fullName evidence="14">Ring finger protein 31</fullName>
    </submittedName>
</protein>
<dbReference type="Pfam" id="PF16678">
    <property type="entry name" value="UBA_HOIP"/>
    <property type="match status" value="1"/>
</dbReference>
<keyword evidence="15" id="KW-1185">Reference proteome</keyword>
<evidence type="ECO:0000259" key="12">
    <source>
        <dbReference type="PROSITE" id="PS50199"/>
    </source>
</evidence>
<evidence type="ECO:0000313" key="14">
    <source>
        <dbReference type="Ensembl" id="ENSPKIP00000031456.1"/>
    </source>
</evidence>
<dbReference type="InterPro" id="IPR000315">
    <property type="entry name" value="Znf_B-box"/>
</dbReference>
<dbReference type="Pfam" id="PF22191">
    <property type="entry name" value="IBR_1"/>
    <property type="match status" value="2"/>
</dbReference>
<dbReference type="SUPFAM" id="SSF143503">
    <property type="entry name" value="PUG domain-like"/>
    <property type="match status" value="1"/>
</dbReference>
<dbReference type="PANTHER" id="PTHR16004">
    <property type="entry name" value="RING FINGER PROTEIN 31-RELATED"/>
    <property type="match status" value="1"/>
</dbReference>
<dbReference type="Proteomes" id="UP000261540">
    <property type="component" value="Unplaced"/>
</dbReference>
<dbReference type="PROSITE" id="PS01358">
    <property type="entry name" value="ZF_RANBP2_1"/>
    <property type="match status" value="3"/>
</dbReference>
<dbReference type="CDD" id="cd20351">
    <property type="entry name" value="Rcat_RBR_HOIP"/>
    <property type="match status" value="1"/>
</dbReference>
<dbReference type="PROSITE" id="PS51873">
    <property type="entry name" value="TRIAD"/>
    <property type="match status" value="1"/>
</dbReference>
<dbReference type="InterPro" id="IPR036339">
    <property type="entry name" value="PUB-like_dom_sf"/>
</dbReference>
<dbReference type="GO" id="GO:0071797">
    <property type="term" value="C:LUBAC complex"/>
    <property type="evidence" value="ECO:0007669"/>
    <property type="project" value="InterPro"/>
</dbReference>
<dbReference type="Pfam" id="PF18091">
    <property type="entry name" value="E3_UbLigase_RBR"/>
    <property type="match status" value="1"/>
</dbReference>
<dbReference type="GO" id="GO:0070530">
    <property type="term" value="F:K63-linked polyubiquitin modification-dependent protein binding"/>
    <property type="evidence" value="ECO:0007669"/>
    <property type="project" value="TreeGrafter"/>
</dbReference>
<dbReference type="Gene3D" id="4.10.1060.10">
    <property type="entry name" value="Zinc finger, RanBP2-type"/>
    <property type="match status" value="1"/>
</dbReference>
<evidence type="ECO:0000256" key="9">
    <source>
        <dbReference type="SAM" id="MobiDB-lite"/>
    </source>
</evidence>
<keyword evidence="6" id="KW-0833">Ubl conjugation pathway</keyword>
<dbReference type="InterPro" id="IPR032065">
    <property type="entry name" value="RNF31-UBA"/>
</dbReference>
<name>A0A3B3SN18_9TELE</name>
<dbReference type="SUPFAM" id="SSF57850">
    <property type="entry name" value="RING/U-box"/>
    <property type="match status" value="2"/>
</dbReference>
<evidence type="ECO:0000256" key="2">
    <source>
        <dbReference type="ARBA" id="ARBA00022679"/>
    </source>
</evidence>
<dbReference type="PROSITE" id="PS50199">
    <property type="entry name" value="ZF_RANBP2_2"/>
    <property type="match status" value="3"/>
</dbReference>
<dbReference type="Gene3D" id="1.20.58.2190">
    <property type="match status" value="1"/>
</dbReference>
<keyword evidence="4" id="KW-0677">Repeat</keyword>
<dbReference type="SUPFAM" id="SSF90209">
    <property type="entry name" value="Ran binding protein zinc finger-like"/>
    <property type="match status" value="1"/>
</dbReference>
<comment type="similarity">
    <text evidence="1">Belongs to the RBR family.</text>
</comment>
<dbReference type="Gene3D" id="1.10.8.10">
    <property type="entry name" value="DNA helicase RuvA subunit, C-terminal domain"/>
    <property type="match status" value="1"/>
</dbReference>
<keyword evidence="7" id="KW-0862">Zinc</keyword>